<keyword evidence="4" id="KW-0285">Flavoprotein</keyword>
<sequence length="410" mass="43267">MNSSSTVSPAVSHPVRQQSDVCIVGNGAIGKVAALGFAQAGHSVTLLCPPGAPVAAAAGWDVRVYALNHVARALLSSVRVWDALDASRVAAVDAMQVIGDDAQHAGALGFDAYGARVGALAWIVEDSNLNQALDAALRFAPNVRLVSGRATALCHDGAAATVRLEHGEMLRASLLVGADGGQSWVRGQCDIGLDYRPYGQRAVVANFDCEKPHHGVAYQWFTATEGIVALLPLPGQRVSLVWSAPDALAETLLREAPAQLAQRLTALAGAQLGQLSALQPEVVKAVPLMLIRPHAMTAARVALVGDAAHVVHPLAGHGMNLGFADVAALLKVVAEREPQRDPGDARVLARYARARKEEVLLMQLATDGLARLFGTDFEPLRLARNAGLNLLDKMPVLKRRLISHALGKLR</sequence>
<keyword evidence="7 9" id="KW-0503">Monooxygenase</keyword>
<evidence type="ECO:0000256" key="6">
    <source>
        <dbReference type="ARBA" id="ARBA00023002"/>
    </source>
</evidence>
<dbReference type="InterPro" id="IPR051205">
    <property type="entry name" value="UbiH/COQ6_monooxygenase"/>
</dbReference>
<dbReference type="EMBL" id="JBHRTP010000082">
    <property type="protein sequence ID" value="MFC3110548.1"/>
    <property type="molecule type" value="Genomic_DNA"/>
</dbReference>
<dbReference type="RefSeq" id="WP_390327207.1">
    <property type="nucleotide sequence ID" value="NZ_JBHRTP010000082.1"/>
</dbReference>
<accession>A0ABV7F908</accession>
<dbReference type="Pfam" id="PF01494">
    <property type="entry name" value="FAD_binding_3"/>
    <property type="match status" value="1"/>
</dbReference>
<evidence type="ECO:0000313" key="9">
    <source>
        <dbReference type="EMBL" id="MFC3110548.1"/>
    </source>
</evidence>
<name>A0ABV7F908_9BURK</name>
<dbReference type="SUPFAM" id="SSF51905">
    <property type="entry name" value="FAD/NAD(P)-binding domain"/>
    <property type="match status" value="1"/>
</dbReference>
<dbReference type="InterPro" id="IPR036188">
    <property type="entry name" value="FAD/NAD-bd_sf"/>
</dbReference>
<comment type="cofactor">
    <cofactor evidence="1">
        <name>FAD</name>
        <dbReference type="ChEBI" id="CHEBI:57692"/>
    </cofactor>
</comment>
<evidence type="ECO:0000259" key="8">
    <source>
        <dbReference type="Pfam" id="PF01494"/>
    </source>
</evidence>
<dbReference type="InterPro" id="IPR002938">
    <property type="entry name" value="FAD-bd"/>
</dbReference>
<comment type="similarity">
    <text evidence="3">Belongs to the UbiH/COQ6 family.</text>
</comment>
<evidence type="ECO:0000256" key="2">
    <source>
        <dbReference type="ARBA" id="ARBA00004749"/>
    </source>
</evidence>
<dbReference type="NCBIfam" id="TIGR01988">
    <property type="entry name" value="Ubi-OHases"/>
    <property type="match status" value="1"/>
</dbReference>
<proteinExistence type="inferred from homology"/>
<evidence type="ECO:0000256" key="3">
    <source>
        <dbReference type="ARBA" id="ARBA00005349"/>
    </source>
</evidence>
<keyword evidence="10" id="KW-1185">Reference proteome</keyword>
<evidence type="ECO:0000313" key="10">
    <source>
        <dbReference type="Proteomes" id="UP001595530"/>
    </source>
</evidence>
<gene>
    <name evidence="9" type="ORF">ACFOFO_21730</name>
</gene>
<protein>
    <submittedName>
        <fullName evidence="9">FAD-dependent monooxygenase</fullName>
    </submittedName>
</protein>
<feature type="domain" description="FAD-binding" evidence="8">
    <location>
        <begin position="19"/>
        <end position="356"/>
    </location>
</feature>
<comment type="pathway">
    <text evidence="2">Cofactor biosynthesis; ubiquinone biosynthesis.</text>
</comment>
<organism evidence="9 10">
    <name type="scientific">Undibacterium arcticum</name>
    <dbReference type="NCBI Taxonomy" id="1762892"/>
    <lineage>
        <taxon>Bacteria</taxon>
        <taxon>Pseudomonadati</taxon>
        <taxon>Pseudomonadota</taxon>
        <taxon>Betaproteobacteria</taxon>
        <taxon>Burkholderiales</taxon>
        <taxon>Oxalobacteraceae</taxon>
        <taxon>Undibacterium</taxon>
    </lineage>
</organism>
<dbReference type="Proteomes" id="UP001595530">
    <property type="component" value="Unassembled WGS sequence"/>
</dbReference>
<evidence type="ECO:0000256" key="1">
    <source>
        <dbReference type="ARBA" id="ARBA00001974"/>
    </source>
</evidence>
<dbReference type="Gene3D" id="3.50.50.60">
    <property type="entry name" value="FAD/NAD(P)-binding domain"/>
    <property type="match status" value="2"/>
</dbReference>
<evidence type="ECO:0000256" key="7">
    <source>
        <dbReference type="ARBA" id="ARBA00023033"/>
    </source>
</evidence>
<evidence type="ECO:0000256" key="4">
    <source>
        <dbReference type="ARBA" id="ARBA00022630"/>
    </source>
</evidence>
<comment type="caution">
    <text evidence="9">The sequence shown here is derived from an EMBL/GenBank/DDBJ whole genome shotgun (WGS) entry which is preliminary data.</text>
</comment>
<keyword evidence="5" id="KW-0274">FAD</keyword>
<reference evidence="10" key="1">
    <citation type="journal article" date="2019" name="Int. J. Syst. Evol. Microbiol.">
        <title>The Global Catalogue of Microorganisms (GCM) 10K type strain sequencing project: providing services to taxonomists for standard genome sequencing and annotation.</title>
        <authorList>
            <consortium name="The Broad Institute Genomics Platform"/>
            <consortium name="The Broad Institute Genome Sequencing Center for Infectious Disease"/>
            <person name="Wu L."/>
            <person name="Ma J."/>
        </authorList>
    </citation>
    <scope>NUCLEOTIDE SEQUENCE [LARGE SCALE GENOMIC DNA]</scope>
    <source>
        <strain evidence="10">KCTC 42986</strain>
    </source>
</reference>
<dbReference type="GO" id="GO:0004497">
    <property type="term" value="F:monooxygenase activity"/>
    <property type="evidence" value="ECO:0007669"/>
    <property type="project" value="UniProtKB-KW"/>
</dbReference>
<keyword evidence="6" id="KW-0560">Oxidoreductase</keyword>
<dbReference type="InterPro" id="IPR010971">
    <property type="entry name" value="UbiH/COQ6"/>
</dbReference>
<evidence type="ECO:0000256" key="5">
    <source>
        <dbReference type="ARBA" id="ARBA00022827"/>
    </source>
</evidence>
<dbReference type="PANTHER" id="PTHR43876:SF7">
    <property type="entry name" value="UBIQUINONE BIOSYNTHESIS MONOOXYGENASE COQ6, MITOCHONDRIAL"/>
    <property type="match status" value="1"/>
</dbReference>
<dbReference type="PANTHER" id="PTHR43876">
    <property type="entry name" value="UBIQUINONE BIOSYNTHESIS MONOOXYGENASE COQ6, MITOCHONDRIAL"/>
    <property type="match status" value="1"/>
</dbReference>
<dbReference type="PRINTS" id="PR00420">
    <property type="entry name" value="RNGMNOXGNASE"/>
</dbReference>